<keyword evidence="4" id="KW-0804">Transcription</keyword>
<dbReference type="CDD" id="cd18913">
    <property type="entry name" value="bHLH-O_hairy_like"/>
    <property type="match status" value="1"/>
</dbReference>
<dbReference type="FunFam" id="4.10.280.10:FF:000009">
    <property type="entry name" value="Transcription factor HES-1"/>
    <property type="match status" value="1"/>
</dbReference>
<dbReference type="SUPFAM" id="SSF158457">
    <property type="entry name" value="Orange domain-like"/>
    <property type="match status" value="1"/>
</dbReference>
<dbReference type="SUPFAM" id="SSF47459">
    <property type="entry name" value="HLH, helix-loop-helix DNA-binding domain"/>
    <property type="match status" value="1"/>
</dbReference>
<dbReference type="Proteomes" id="UP000807504">
    <property type="component" value="Unassembled WGS sequence"/>
</dbReference>
<evidence type="ECO:0000313" key="10">
    <source>
        <dbReference type="Proteomes" id="UP000807504"/>
    </source>
</evidence>
<evidence type="ECO:0000259" key="8">
    <source>
        <dbReference type="PROSITE" id="PS51054"/>
    </source>
</evidence>
<dbReference type="GO" id="GO:0006355">
    <property type="term" value="P:regulation of DNA-templated transcription"/>
    <property type="evidence" value="ECO:0007669"/>
    <property type="project" value="InterPro"/>
</dbReference>
<reference evidence="9" key="1">
    <citation type="journal article" date="2020" name="bioRxiv">
        <title>Chromosome-level reference genome of the European wasp spider Argiope bruennichi: a resource for studies on range expansion and evolutionary adaptation.</title>
        <authorList>
            <person name="Sheffer M.M."/>
            <person name="Hoppe A."/>
            <person name="Krehenwinkel H."/>
            <person name="Uhl G."/>
            <person name="Kuss A.W."/>
            <person name="Jensen L."/>
            <person name="Jensen C."/>
            <person name="Gillespie R.G."/>
            <person name="Hoff K.J."/>
            <person name="Prost S."/>
        </authorList>
    </citation>
    <scope>NUCLEOTIDE SEQUENCE</scope>
</reference>
<evidence type="ECO:0000256" key="6">
    <source>
        <dbReference type="SAM" id="MobiDB-lite"/>
    </source>
</evidence>
<sequence length="492" mass="54358">MPSEKTVSKASETRRSTKPIMEKRRRARINNSLTELKTLMLDALKKDNARHSKLEKADILEMTVKYLKNLQRQQITPDPNAMSKYRSGFAECANEVNRFFSRVDSGVDQTVRSRLLNHLANCLTGMNNPAPLPPVHVQVGQPSETDVNNRLFQGVQLVPTRLPNGDIALLLPANVSVYAPSTVPISPASSTSSVSSPMSITSSPSPVNVLGSSGILSPASSDRCSPSPVNMHHTSPAPVQPSHCPVIVQPSNYQQQKMESKFGAQIRFLLVKRIIFLSKWCREKKEIPRSTKSTLPRSLLHRLLNQALFKFLIAVDVGVSHCKKAKTHFLGKLFTNPSATACCAFRKLARSARLPLKSIIELPKWCYSKALRHPSKEDSTRLDALLFFLPPEDVLIESPQGAADKAIRGVRTSREPTLGNTIRRDPRYLSFFSLLAGIVDFSHDRVLGGVLLGGWRRQFTLAQLFRGAVTLKKIGNAVSHPMIGVPQVCPGI</sequence>
<evidence type="ECO:0000256" key="4">
    <source>
        <dbReference type="ARBA" id="ARBA00023163"/>
    </source>
</evidence>
<dbReference type="InterPro" id="IPR036638">
    <property type="entry name" value="HLH_DNA-bd_sf"/>
</dbReference>
<dbReference type="PROSITE" id="PS50888">
    <property type="entry name" value="BHLH"/>
    <property type="match status" value="1"/>
</dbReference>
<dbReference type="Pfam" id="PF00010">
    <property type="entry name" value="HLH"/>
    <property type="match status" value="1"/>
</dbReference>
<dbReference type="EMBL" id="JABXBU010002228">
    <property type="protein sequence ID" value="KAF8770474.1"/>
    <property type="molecule type" value="Genomic_DNA"/>
</dbReference>
<feature type="region of interest" description="Disordered" evidence="6">
    <location>
        <begin position="218"/>
        <end position="241"/>
    </location>
</feature>
<evidence type="ECO:0000256" key="1">
    <source>
        <dbReference type="ARBA" id="ARBA00004123"/>
    </source>
</evidence>
<dbReference type="Gene3D" id="6.10.250.980">
    <property type="match status" value="1"/>
</dbReference>
<dbReference type="GO" id="GO:0046983">
    <property type="term" value="F:protein dimerization activity"/>
    <property type="evidence" value="ECO:0007669"/>
    <property type="project" value="InterPro"/>
</dbReference>
<dbReference type="InterPro" id="IPR003650">
    <property type="entry name" value="Orange_dom"/>
</dbReference>
<dbReference type="GO" id="GO:1990837">
    <property type="term" value="F:sequence-specific double-stranded DNA binding"/>
    <property type="evidence" value="ECO:0007669"/>
    <property type="project" value="UniProtKB-ARBA"/>
</dbReference>
<name>A0A8T0EFJ5_ARGBR</name>
<proteinExistence type="predicted"/>
<dbReference type="PROSITE" id="PS51054">
    <property type="entry name" value="ORANGE"/>
    <property type="match status" value="1"/>
</dbReference>
<dbReference type="SMART" id="SM00353">
    <property type="entry name" value="HLH"/>
    <property type="match status" value="1"/>
</dbReference>
<evidence type="ECO:0000256" key="5">
    <source>
        <dbReference type="ARBA" id="ARBA00023242"/>
    </source>
</evidence>
<comment type="caution">
    <text evidence="9">The sequence shown here is derived from an EMBL/GenBank/DDBJ whole genome shotgun (WGS) entry which is preliminary data.</text>
</comment>
<feature type="domain" description="Orange" evidence="8">
    <location>
        <begin position="85"/>
        <end position="119"/>
    </location>
</feature>
<keyword evidence="3" id="KW-0238">DNA-binding</keyword>
<dbReference type="Pfam" id="PF07527">
    <property type="entry name" value="Hairy_orange"/>
    <property type="match status" value="1"/>
</dbReference>
<dbReference type="SMART" id="SM00511">
    <property type="entry name" value="ORANGE"/>
    <property type="match status" value="1"/>
</dbReference>
<dbReference type="InterPro" id="IPR011598">
    <property type="entry name" value="bHLH_dom"/>
</dbReference>
<evidence type="ECO:0000256" key="3">
    <source>
        <dbReference type="ARBA" id="ARBA00023125"/>
    </source>
</evidence>
<protein>
    <submittedName>
        <fullName evidence="9">Transcription factor HES-4-B like protein</fullName>
    </submittedName>
</protein>
<feature type="region of interest" description="Disordered" evidence="6">
    <location>
        <begin position="1"/>
        <end position="24"/>
    </location>
</feature>
<accession>A0A8T0EFJ5</accession>
<organism evidence="9 10">
    <name type="scientific">Argiope bruennichi</name>
    <name type="common">Wasp spider</name>
    <name type="synonym">Aranea bruennichi</name>
    <dbReference type="NCBI Taxonomy" id="94029"/>
    <lineage>
        <taxon>Eukaryota</taxon>
        <taxon>Metazoa</taxon>
        <taxon>Ecdysozoa</taxon>
        <taxon>Arthropoda</taxon>
        <taxon>Chelicerata</taxon>
        <taxon>Arachnida</taxon>
        <taxon>Araneae</taxon>
        <taxon>Araneomorphae</taxon>
        <taxon>Entelegynae</taxon>
        <taxon>Araneoidea</taxon>
        <taxon>Araneidae</taxon>
        <taxon>Argiope</taxon>
    </lineage>
</organism>
<feature type="compositionally biased region" description="Polar residues" evidence="6">
    <location>
        <begin position="218"/>
        <end position="228"/>
    </location>
</feature>
<feature type="domain" description="BHLH" evidence="7">
    <location>
        <begin position="13"/>
        <end position="70"/>
    </location>
</feature>
<comment type="subcellular location">
    <subcellularLocation>
        <location evidence="1">Nucleus</location>
    </subcellularLocation>
</comment>
<dbReference type="AlphaFoldDB" id="A0A8T0EFJ5"/>
<keyword evidence="2" id="KW-0805">Transcription regulation</keyword>
<gene>
    <name evidence="9" type="ORF">HNY73_017999</name>
</gene>
<evidence type="ECO:0000256" key="2">
    <source>
        <dbReference type="ARBA" id="ARBA00023015"/>
    </source>
</evidence>
<reference evidence="9" key="2">
    <citation type="submission" date="2020-06" db="EMBL/GenBank/DDBJ databases">
        <authorList>
            <person name="Sheffer M."/>
        </authorList>
    </citation>
    <scope>NUCLEOTIDE SEQUENCE</scope>
</reference>
<evidence type="ECO:0000313" key="9">
    <source>
        <dbReference type="EMBL" id="KAF8770474.1"/>
    </source>
</evidence>
<dbReference type="InterPro" id="IPR050370">
    <property type="entry name" value="HES_HEY"/>
</dbReference>
<dbReference type="Gene3D" id="4.10.280.10">
    <property type="entry name" value="Helix-loop-helix DNA-binding domain"/>
    <property type="match status" value="1"/>
</dbReference>
<keyword evidence="10" id="KW-1185">Reference proteome</keyword>
<evidence type="ECO:0000259" key="7">
    <source>
        <dbReference type="PROSITE" id="PS50888"/>
    </source>
</evidence>
<dbReference type="GO" id="GO:0005634">
    <property type="term" value="C:nucleus"/>
    <property type="evidence" value="ECO:0007669"/>
    <property type="project" value="UniProtKB-SubCell"/>
</dbReference>
<keyword evidence="5" id="KW-0539">Nucleus</keyword>
<dbReference type="PANTHER" id="PTHR10985">
    <property type="entry name" value="BASIC HELIX-LOOP-HELIX TRANSCRIPTION FACTOR, HES-RELATED"/>
    <property type="match status" value="1"/>
</dbReference>